<organism evidence="2 3">
    <name type="scientific">Isoalcanivorax beigongshangi</name>
    <dbReference type="NCBI Taxonomy" id="3238810"/>
    <lineage>
        <taxon>Bacteria</taxon>
        <taxon>Pseudomonadati</taxon>
        <taxon>Pseudomonadota</taxon>
        <taxon>Gammaproteobacteria</taxon>
        <taxon>Oceanospirillales</taxon>
        <taxon>Alcanivoracaceae</taxon>
        <taxon>Isoalcanivorax</taxon>
    </lineage>
</organism>
<comment type="caution">
    <text evidence="2">The sequence shown here is derived from an EMBL/GenBank/DDBJ whole genome shotgun (WGS) entry which is preliminary data.</text>
</comment>
<proteinExistence type="predicted"/>
<keyword evidence="3" id="KW-1185">Reference proteome</keyword>
<dbReference type="EMBL" id="JBGCUO010000001">
    <property type="protein sequence ID" value="MEY1661171.1"/>
    <property type="molecule type" value="Genomic_DNA"/>
</dbReference>
<dbReference type="SMART" id="SM00953">
    <property type="entry name" value="RES"/>
    <property type="match status" value="1"/>
</dbReference>
<protein>
    <submittedName>
        <fullName evidence="2">RES family NAD+ phosphorylase</fullName>
    </submittedName>
</protein>
<feature type="domain" description="RES" evidence="1">
    <location>
        <begin position="70"/>
        <end position="207"/>
    </location>
</feature>
<accession>A0ABV4AHE6</accession>
<evidence type="ECO:0000313" key="2">
    <source>
        <dbReference type="EMBL" id="MEY1661171.1"/>
    </source>
</evidence>
<gene>
    <name evidence="2" type="ORF">AB5I84_03310</name>
</gene>
<evidence type="ECO:0000259" key="1">
    <source>
        <dbReference type="SMART" id="SM00953"/>
    </source>
</evidence>
<dbReference type="Pfam" id="PF08808">
    <property type="entry name" value="RES"/>
    <property type="match status" value="1"/>
</dbReference>
<sequence>MNLWQQCQGEQHLQTLQGTLFRLVESQEQVATLGYVDNLAEQALLEQMLEDVKPPSPLDASGLHYLLRTPFRYPPLPWGSRFGSVHEPSLFYGALDTPTALAETAYYRLLFWHSMVAPAPKTQLRTQHTLFSVGYRSGRAVALHQPPFAAHEALLRHRSHYHACQQLGAAMRASAVELFEYRSARAPAGGLCVALFSPSPFLQKRPRNSARWFCEVTAEQVTFKALQADQLIHFAARDFLVDGELPHPA</sequence>
<reference evidence="2 3" key="1">
    <citation type="submission" date="2024-07" db="EMBL/GenBank/DDBJ databases">
        <authorList>
            <person name="Ren Q."/>
        </authorList>
    </citation>
    <scope>NUCLEOTIDE SEQUENCE [LARGE SCALE GENOMIC DNA]</scope>
    <source>
        <strain evidence="2 3">REN37</strain>
    </source>
</reference>
<dbReference type="Proteomes" id="UP001562065">
    <property type="component" value="Unassembled WGS sequence"/>
</dbReference>
<dbReference type="RefSeq" id="WP_369454417.1">
    <property type="nucleotide sequence ID" value="NZ_JBGCUO010000001.1"/>
</dbReference>
<evidence type="ECO:0000313" key="3">
    <source>
        <dbReference type="Proteomes" id="UP001562065"/>
    </source>
</evidence>
<dbReference type="InterPro" id="IPR014914">
    <property type="entry name" value="RES_dom"/>
</dbReference>
<name>A0ABV4AHE6_9GAMM</name>